<dbReference type="RefSeq" id="WP_146659108.1">
    <property type="nucleotide sequence ID" value="NZ_CP019791.1"/>
</dbReference>
<keyword evidence="3 7" id="KW-0560">Oxidoreductase</keyword>
<feature type="domain" description="Alcohol dehydrogenase iron-type/glycerol dehydrogenase GldA" evidence="5">
    <location>
        <begin position="15"/>
        <end position="181"/>
    </location>
</feature>
<dbReference type="InterPro" id="IPR039697">
    <property type="entry name" value="Alcohol_dehydrogenase_Fe"/>
</dbReference>
<name>A0A1U9NHA0_9BACT</name>
<keyword evidence="4" id="KW-0520">NAD</keyword>
<proteinExistence type="inferred from homology"/>
<gene>
    <name evidence="7" type="primary">mdh</name>
    <name evidence="7" type="ORF">STSP2_00265</name>
</gene>
<dbReference type="FunFam" id="3.40.50.1970:FF:000003">
    <property type="entry name" value="Alcohol dehydrogenase, iron-containing"/>
    <property type="match status" value="1"/>
</dbReference>
<dbReference type="EMBL" id="CP019791">
    <property type="protein sequence ID" value="AQT67124.1"/>
    <property type="molecule type" value="Genomic_DNA"/>
</dbReference>
<protein>
    <submittedName>
        <fullName evidence="7">NAD-dependent methanol dehydrogenase</fullName>
        <ecNumber evidence="7">1.1.1.244</ecNumber>
    </submittedName>
</protein>
<dbReference type="Gene3D" id="3.40.50.1970">
    <property type="match status" value="1"/>
</dbReference>
<evidence type="ECO:0000256" key="3">
    <source>
        <dbReference type="ARBA" id="ARBA00023002"/>
    </source>
</evidence>
<dbReference type="Proteomes" id="UP000189674">
    <property type="component" value="Chromosome"/>
</dbReference>
<evidence type="ECO:0000256" key="4">
    <source>
        <dbReference type="ARBA" id="ARBA00023027"/>
    </source>
</evidence>
<comment type="similarity">
    <text evidence="2">Belongs to the iron-containing alcohol dehydrogenase family.</text>
</comment>
<dbReference type="GO" id="GO:0050093">
    <property type="term" value="F:methanol dehydrogenase (NAD+) activity"/>
    <property type="evidence" value="ECO:0007669"/>
    <property type="project" value="UniProtKB-EC"/>
</dbReference>
<feature type="domain" description="Fe-containing alcohol dehydrogenase-like C-terminal" evidence="6">
    <location>
        <begin position="192"/>
        <end position="384"/>
    </location>
</feature>
<dbReference type="KEGG" id="alus:STSP2_00265"/>
<dbReference type="InterPro" id="IPR056798">
    <property type="entry name" value="ADH_Fe_C"/>
</dbReference>
<dbReference type="CDD" id="cd17814">
    <property type="entry name" value="Fe-ADH-like"/>
    <property type="match status" value="1"/>
</dbReference>
<sequence>MSGIGESIFKFVCPEVVFGVGSRGYAARYAFNTGMSSVLLVSDEGVFEAGWGREVVECLEEAGLHVAVYTDVTPNPKDYEVMKGVEIYQYAECDGIIAVGGGSVIDCAKGIGVVVSNGGDIKGYAGVDTIRKPGPPLICVPTTAGTGADVSQFAVITDSFTKEKMCLVSKTLVPDVSLVDPETTCTMDRGLTAATGMDAFAHAIEAIVSNGSSHLTELHATEAIKLIHTYFEKVCENRDDMEATVGMMLASTHAGMAFSNASLGLVHAMAHALAGVVDVSHGVCTAMVLPYVMDYNMAAAEDKYKLAAEAMGVDGDDAEWMEDMSVEVGKLLGNIGESSGLREAGVSEDDIGGMADKAMKDATIVTNPRKPTRQEVEMIYERAM</sequence>
<accession>A0A1U9NHA0</accession>
<evidence type="ECO:0000256" key="1">
    <source>
        <dbReference type="ARBA" id="ARBA00001962"/>
    </source>
</evidence>
<dbReference type="InterPro" id="IPR018211">
    <property type="entry name" value="ADH_Fe_CS"/>
</dbReference>
<dbReference type="GO" id="GO:0046872">
    <property type="term" value="F:metal ion binding"/>
    <property type="evidence" value="ECO:0007669"/>
    <property type="project" value="InterPro"/>
</dbReference>
<dbReference type="FunFam" id="1.20.1090.10:FF:000001">
    <property type="entry name" value="Aldehyde-alcohol dehydrogenase"/>
    <property type="match status" value="1"/>
</dbReference>
<dbReference type="PROSITE" id="PS00060">
    <property type="entry name" value="ADH_IRON_2"/>
    <property type="match status" value="1"/>
</dbReference>
<dbReference type="STRING" id="1936003.STSP2_00265"/>
<evidence type="ECO:0000256" key="2">
    <source>
        <dbReference type="ARBA" id="ARBA00007358"/>
    </source>
</evidence>
<dbReference type="PANTHER" id="PTHR11496:SF102">
    <property type="entry name" value="ALCOHOL DEHYDROGENASE 4"/>
    <property type="match status" value="1"/>
</dbReference>
<evidence type="ECO:0000313" key="7">
    <source>
        <dbReference type="EMBL" id="AQT67124.1"/>
    </source>
</evidence>
<dbReference type="EC" id="1.1.1.244" evidence="7"/>
<evidence type="ECO:0000313" key="8">
    <source>
        <dbReference type="Proteomes" id="UP000189674"/>
    </source>
</evidence>
<comment type="cofactor">
    <cofactor evidence="1">
        <name>Fe cation</name>
        <dbReference type="ChEBI" id="CHEBI:24875"/>
    </cofactor>
</comment>
<dbReference type="AlphaFoldDB" id="A0A1U9NHA0"/>
<organism evidence="7 8">
    <name type="scientific">Anaerohalosphaera lusitana</name>
    <dbReference type="NCBI Taxonomy" id="1936003"/>
    <lineage>
        <taxon>Bacteria</taxon>
        <taxon>Pseudomonadati</taxon>
        <taxon>Planctomycetota</taxon>
        <taxon>Phycisphaerae</taxon>
        <taxon>Sedimentisphaerales</taxon>
        <taxon>Anaerohalosphaeraceae</taxon>
        <taxon>Anaerohalosphaera</taxon>
    </lineage>
</organism>
<keyword evidence="8" id="KW-1185">Reference proteome</keyword>
<dbReference type="PANTHER" id="PTHR11496">
    <property type="entry name" value="ALCOHOL DEHYDROGENASE"/>
    <property type="match status" value="1"/>
</dbReference>
<dbReference type="InterPro" id="IPR001670">
    <property type="entry name" value="ADH_Fe/GldA"/>
</dbReference>
<dbReference type="Pfam" id="PF25137">
    <property type="entry name" value="ADH_Fe_C"/>
    <property type="match status" value="1"/>
</dbReference>
<dbReference type="OrthoDB" id="9804734at2"/>
<dbReference type="SUPFAM" id="SSF56796">
    <property type="entry name" value="Dehydroquinate synthase-like"/>
    <property type="match status" value="1"/>
</dbReference>
<evidence type="ECO:0000259" key="6">
    <source>
        <dbReference type="Pfam" id="PF25137"/>
    </source>
</evidence>
<reference evidence="8" key="1">
    <citation type="submission" date="2017-02" db="EMBL/GenBank/DDBJ databases">
        <title>Comparative genomics and description of representatives of a novel lineage of planctomycetes thriving in anoxic sediments.</title>
        <authorList>
            <person name="Spring S."/>
            <person name="Bunk B."/>
            <person name="Sproer C."/>
        </authorList>
    </citation>
    <scope>NUCLEOTIDE SEQUENCE [LARGE SCALE GENOMIC DNA]</scope>
    <source>
        <strain evidence="8">ST-NAGAB-D1</strain>
    </source>
</reference>
<dbReference type="Pfam" id="PF00465">
    <property type="entry name" value="Fe-ADH"/>
    <property type="match status" value="1"/>
</dbReference>
<evidence type="ECO:0000259" key="5">
    <source>
        <dbReference type="Pfam" id="PF00465"/>
    </source>
</evidence>
<dbReference type="Gene3D" id="1.20.1090.10">
    <property type="entry name" value="Dehydroquinate synthase-like - alpha domain"/>
    <property type="match status" value="1"/>
</dbReference>